<dbReference type="KEGG" id="psua:FLK61_28790"/>
<evidence type="ECO:0000313" key="4">
    <source>
        <dbReference type="Proteomes" id="UP000318138"/>
    </source>
</evidence>
<keyword evidence="3" id="KW-0269">Exonuclease</keyword>
<protein>
    <submittedName>
        <fullName evidence="3">DNA repair exonuclease</fullName>
    </submittedName>
</protein>
<dbReference type="Proteomes" id="UP000318138">
    <property type="component" value="Chromosome"/>
</dbReference>
<accession>A0A859FD25</accession>
<dbReference type="PANTHER" id="PTHR30337:SF7">
    <property type="entry name" value="PHOSPHOESTERASE"/>
    <property type="match status" value="1"/>
</dbReference>
<sequence length="398" mass="45767">MKYKIRKGVSTIVTFIHCADIHLGRSGANVGYEATEKSFMRICEEAVRRDVEFIIIAGDVYDQEKRSLKSQWFFSTCMQILLDANIQAYVVHGNHDPTIGEDKLVSFPQNVHVFSTEGEGMIHRTSRGEEVALYGFSYPTRAYTENPLPMYQKTLEADYHIGVLHGQEATNTDHEPYAPFFVRELVDLRLDYVALGHIHVRQVLQHDPPIVYSGNVQGTNRKEAGEKGCYAVTLHPGGHELEFVATHEVLYQTEHVSIDSMQDVDDIVNLLRKRLDESKPTNLTLQFSGRGALHRFLLEESNREELKELLEQEFQIQIEKIMVHTKNVLDFQIESFHDHVASDIVQARRKLEHEHALFEAIRRKKLTSIVEPMLEEERAAILYEAEQLLLQQVLEESE</sequence>
<evidence type="ECO:0000259" key="2">
    <source>
        <dbReference type="Pfam" id="PF00149"/>
    </source>
</evidence>
<dbReference type="InterPro" id="IPR050535">
    <property type="entry name" value="DNA_Repair-Maintenance_Comp"/>
</dbReference>
<reference evidence="4" key="1">
    <citation type="submission" date="2019-07" db="EMBL/GenBank/DDBJ databases">
        <title>Bacillus alkalisoli sp. nov. isolated from saline soil.</title>
        <authorList>
            <person name="Sun J.-Q."/>
            <person name="Xu L."/>
        </authorList>
    </citation>
    <scope>NUCLEOTIDE SEQUENCE [LARGE SCALE GENOMIC DNA]</scope>
    <source>
        <strain evidence="4">M4U3P1</strain>
    </source>
</reference>
<dbReference type="EMBL" id="CP041372">
    <property type="protein sequence ID" value="QKS70738.1"/>
    <property type="molecule type" value="Genomic_DNA"/>
</dbReference>
<dbReference type="InterPro" id="IPR041796">
    <property type="entry name" value="Mre11_N"/>
</dbReference>
<gene>
    <name evidence="3" type="ORF">FLK61_28790</name>
</gene>
<feature type="domain" description="Calcineurin-like phosphoesterase" evidence="2">
    <location>
        <begin position="14"/>
        <end position="200"/>
    </location>
</feature>
<proteinExistence type="predicted"/>
<dbReference type="Gene3D" id="3.60.21.10">
    <property type="match status" value="1"/>
</dbReference>
<dbReference type="AlphaFoldDB" id="A0A859FD25"/>
<dbReference type="Pfam" id="PF00149">
    <property type="entry name" value="Metallophos"/>
    <property type="match status" value="1"/>
</dbReference>
<organism evidence="3 4">
    <name type="scientific">Paenalkalicoccus suaedae</name>
    <dbReference type="NCBI Taxonomy" id="2592382"/>
    <lineage>
        <taxon>Bacteria</taxon>
        <taxon>Bacillati</taxon>
        <taxon>Bacillota</taxon>
        <taxon>Bacilli</taxon>
        <taxon>Bacillales</taxon>
        <taxon>Bacillaceae</taxon>
        <taxon>Paenalkalicoccus</taxon>
    </lineage>
</organism>
<dbReference type="PIRSF" id="PIRSF033091">
    <property type="entry name" value="Pesterase_YhaO"/>
    <property type="match status" value="1"/>
</dbReference>
<evidence type="ECO:0000313" key="3">
    <source>
        <dbReference type="EMBL" id="QKS70738.1"/>
    </source>
</evidence>
<dbReference type="GO" id="GO:0004527">
    <property type="term" value="F:exonuclease activity"/>
    <property type="evidence" value="ECO:0007669"/>
    <property type="project" value="UniProtKB-KW"/>
</dbReference>
<dbReference type="InterPro" id="IPR029052">
    <property type="entry name" value="Metallo-depent_PP-like"/>
</dbReference>
<dbReference type="SUPFAM" id="SSF56300">
    <property type="entry name" value="Metallo-dependent phosphatases"/>
    <property type="match status" value="1"/>
</dbReference>
<keyword evidence="1" id="KW-0378">Hydrolase</keyword>
<dbReference type="InterPro" id="IPR014576">
    <property type="entry name" value="Pesterase_YhaO"/>
</dbReference>
<name>A0A859FD25_9BACI</name>
<evidence type="ECO:0000256" key="1">
    <source>
        <dbReference type="ARBA" id="ARBA00022801"/>
    </source>
</evidence>
<dbReference type="InterPro" id="IPR004843">
    <property type="entry name" value="Calcineurin-like_PHP"/>
</dbReference>
<dbReference type="CDD" id="cd00840">
    <property type="entry name" value="MPP_Mre11_N"/>
    <property type="match status" value="1"/>
</dbReference>
<keyword evidence="3" id="KW-0540">Nuclease</keyword>
<dbReference type="PANTHER" id="PTHR30337">
    <property type="entry name" value="COMPONENT OF ATP-DEPENDENT DSDNA EXONUCLEASE"/>
    <property type="match status" value="1"/>
</dbReference>
<keyword evidence="4" id="KW-1185">Reference proteome</keyword>